<evidence type="ECO:0000256" key="1">
    <source>
        <dbReference type="SAM" id="Phobius"/>
    </source>
</evidence>
<organism evidence="2 3">
    <name type="scientific">Thelonectria olida</name>
    <dbReference type="NCBI Taxonomy" id="1576542"/>
    <lineage>
        <taxon>Eukaryota</taxon>
        <taxon>Fungi</taxon>
        <taxon>Dikarya</taxon>
        <taxon>Ascomycota</taxon>
        <taxon>Pezizomycotina</taxon>
        <taxon>Sordariomycetes</taxon>
        <taxon>Hypocreomycetidae</taxon>
        <taxon>Hypocreales</taxon>
        <taxon>Nectriaceae</taxon>
        <taxon>Thelonectria</taxon>
    </lineage>
</organism>
<reference evidence="2 3" key="1">
    <citation type="journal article" date="2021" name="Nat. Commun.">
        <title>Genetic determinants of endophytism in the Arabidopsis root mycobiome.</title>
        <authorList>
            <person name="Mesny F."/>
            <person name="Miyauchi S."/>
            <person name="Thiergart T."/>
            <person name="Pickel B."/>
            <person name="Atanasova L."/>
            <person name="Karlsson M."/>
            <person name="Huettel B."/>
            <person name="Barry K.W."/>
            <person name="Haridas S."/>
            <person name="Chen C."/>
            <person name="Bauer D."/>
            <person name="Andreopoulos W."/>
            <person name="Pangilinan J."/>
            <person name="LaButti K."/>
            <person name="Riley R."/>
            <person name="Lipzen A."/>
            <person name="Clum A."/>
            <person name="Drula E."/>
            <person name="Henrissat B."/>
            <person name="Kohler A."/>
            <person name="Grigoriev I.V."/>
            <person name="Martin F.M."/>
            <person name="Hacquard S."/>
        </authorList>
    </citation>
    <scope>NUCLEOTIDE SEQUENCE [LARGE SCALE GENOMIC DNA]</scope>
    <source>
        <strain evidence="2 3">MPI-CAGE-CH-0241</strain>
    </source>
</reference>
<keyword evidence="1" id="KW-1133">Transmembrane helix</keyword>
<comment type="caution">
    <text evidence="2">The sequence shown here is derived from an EMBL/GenBank/DDBJ whole genome shotgun (WGS) entry which is preliminary data.</text>
</comment>
<keyword evidence="3" id="KW-1185">Reference proteome</keyword>
<accession>A0A9P8VYQ1</accession>
<keyword evidence="1" id="KW-0812">Transmembrane</keyword>
<dbReference type="EMBL" id="JAGPYM010000018">
    <property type="protein sequence ID" value="KAH6885322.1"/>
    <property type="molecule type" value="Genomic_DNA"/>
</dbReference>
<keyword evidence="1" id="KW-0472">Membrane</keyword>
<dbReference type="AlphaFoldDB" id="A0A9P8VYQ1"/>
<evidence type="ECO:0000313" key="3">
    <source>
        <dbReference type="Proteomes" id="UP000777438"/>
    </source>
</evidence>
<evidence type="ECO:0000313" key="2">
    <source>
        <dbReference type="EMBL" id="KAH6885322.1"/>
    </source>
</evidence>
<proteinExistence type="predicted"/>
<gene>
    <name evidence="2" type="ORF">B0T10DRAFT_93036</name>
</gene>
<dbReference type="Proteomes" id="UP000777438">
    <property type="component" value="Unassembled WGS sequence"/>
</dbReference>
<name>A0A9P8VYQ1_9HYPO</name>
<sequence length="178" mass="19309">MGNRIGEKHFDRGPLPVLRRAWTSTGRKGAATEAHAHYPTMKMWLRGQRPDCLSGRGSGRRLAGTLLAGNRSAKLTMCPRANTTSTKPVVASPRGCQLHKHRHAGSRCMAGGVDAAATPVTKAWACRREQRPRSLIRGMGALSLLVLAGCLLPVELFGQIRFPTFSALPAVAWRMEST</sequence>
<protein>
    <submittedName>
        <fullName evidence="2">Uncharacterized protein</fullName>
    </submittedName>
</protein>
<feature type="transmembrane region" description="Helical" evidence="1">
    <location>
        <begin position="135"/>
        <end position="154"/>
    </location>
</feature>